<dbReference type="InterPro" id="IPR041988">
    <property type="entry name" value="Ribosomal_uL24_KOW"/>
</dbReference>
<feature type="domain" description="KOW" evidence="7">
    <location>
        <begin position="2"/>
        <end position="29"/>
    </location>
</feature>
<dbReference type="GO" id="GO:1990904">
    <property type="term" value="C:ribonucleoprotein complex"/>
    <property type="evidence" value="ECO:0007669"/>
    <property type="project" value="UniProtKB-KW"/>
</dbReference>
<evidence type="ECO:0000256" key="2">
    <source>
        <dbReference type="ARBA" id="ARBA00022980"/>
    </source>
</evidence>
<accession>A0A1G2MJV7</accession>
<dbReference type="GO" id="GO:0006412">
    <property type="term" value="P:translation"/>
    <property type="evidence" value="ECO:0007669"/>
    <property type="project" value="UniProtKB-UniRule"/>
</dbReference>
<dbReference type="InterPro" id="IPR005824">
    <property type="entry name" value="KOW"/>
</dbReference>
<dbReference type="InterPro" id="IPR014722">
    <property type="entry name" value="Rib_uL2_dom2"/>
</dbReference>
<dbReference type="InterPro" id="IPR003256">
    <property type="entry name" value="Ribosomal_uL24"/>
</dbReference>
<dbReference type="InterPro" id="IPR008991">
    <property type="entry name" value="Translation_prot_SH3-like_sf"/>
</dbReference>
<dbReference type="HAMAP" id="MF_01326_B">
    <property type="entry name" value="Ribosomal_uL24_B"/>
    <property type="match status" value="1"/>
</dbReference>
<evidence type="ECO:0000256" key="4">
    <source>
        <dbReference type="ARBA" id="ARBA00035206"/>
    </source>
</evidence>
<comment type="subunit">
    <text evidence="5">Part of the 50S ribosomal subunit.</text>
</comment>
<dbReference type="AlphaFoldDB" id="A0A1G2MJV7"/>
<comment type="function">
    <text evidence="5">One of the proteins that surrounds the polypeptide exit tunnel on the outside of the subunit.</text>
</comment>
<keyword evidence="2 5" id="KW-0689">Ribosomal protein</keyword>
<dbReference type="CDD" id="cd06089">
    <property type="entry name" value="KOW_RPL26"/>
    <property type="match status" value="1"/>
</dbReference>
<sequence>MNIKKGDNVIVISGIDKGKQGKVLSSFPRDSKILVEGINIKKRHQKRRKENQKGQIVEKAVPILASKVMLLDSTGAKTRVGHKEVGGKKVRVSVRSGKEI</sequence>
<comment type="function">
    <text evidence="5">One of two assembly initiator proteins, it binds directly to the 5'-end of the 23S rRNA, where it nucleates assembly of the 50S subunit.</text>
</comment>
<evidence type="ECO:0000256" key="6">
    <source>
        <dbReference type="RuleBase" id="RU003477"/>
    </source>
</evidence>
<reference evidence="8 9" key="1">
    <citation type="journal article" date="2016" name="Nat. Commun.">
        <title>Thousands of microbial genomes shed light on interconnected biogeochemical processes in an aquifer system.</title>
        <authorList>
            <person name="Anantharaman K."/>
            <person name="Brown C.T."/>
            <person name="Hug L.A."/>
            <person name="Sharon I."/>
            <person name="Castelle C.J."/>
            <person name="Probst A.J."/>
            <person name="Thomas B.C."/>
            <person name="Singh A."/>
            <person name="Wilkins M.J."/>
            <person name="Karaoz U."/>
            <person name="Brodie E.L."/>
            <person name="Williams K.H."/>
            <person name="Hubbard S.S."/>
            <person name="Banfield J.F."/>
        </authorList>
    </citation>
    <scope>NUCLEOTIDE SEQUENCE [LARGE SCALE GENOMIC DNA]</scope>
</reference>
<proteinExistence type="inferred from homology"/>
<keyword evidence="5" id="KW-0699">rRNA-binding</keyword>
<evidence type="ECO:0000259" key="7">
    <source>
        <dbReference type="SMART" id="SM00739"/>
    </source>
</evidence>
<keyword evidence="3 5" id="KW-0687">Ribonucleoprotein</keyword>
<dbReference type="Proteomes" id="UP000177130">
    <property type="component" value="Unassembled WGS sequence"/>
</dbReference>
<dbReference type="GO" id="GO:0019843">
    <property type="term" value="F:rRNA binding"/>
    <property type="evidence" value="ECO:0007669"/>
    <property type="project" value="UniProtKB-UniRule"/>
</dbReference>
<evidence type="ECO:0000256" key="3">
    <source>
        <dbReference type="ARBA" id="ARBA00023274"/>
    </source>
</evidence>
<dbReference type="Pfam" id="PF17136">
    <property type="entry name" value="ribosomal_L24"/>
    <property type="match status" value="1"/>
</dbReference>
<dbReference type="GO" id="GO:0005840">
    <property type="term" value="C:ribosome"/>
    <property type="evidence" value="ECO:0007669"/>
    <property type="project" value="UniProtKB-KW"/>
</dbReference>
<evidence type="ECO:0000313" key="9">
    <source>
        <dbReference type="Proteomes" id="UP000177130"/>
    </source>
</evidence>
<evidence type="ECO:0000313" key="8">
    <source>
        <dbReference type="EMBL" id="OHA23301.1"/>
    </source>
</evidence>
<dbReference type="SUPFAM" id="SSF50104">
    <property type="entry name" value="Translation proteins SH3-like domain"/>
    <property type="match status" value="1"/>
</dbReference>
<dbReference type="Pfam" id="PF00467">
    <property type="entry name" value="KOW"/>
    <property type="match status" value="1"/>
</dbReference>
<dbReference type="PROSITE" id="PS01108">
    <property type="entry name" value="RIBOSOMAL_L24"/>
    <property type="match status" value="1"/>
</dbReference>
<dbReference type="NCBIfam" id="TIGR01079">
    <property type="entry name" value="rplX_bact"/>
    <property type="match status" value="1"/>
</dbReference>
<organism evidence="8 9">
    <name type="scientific">Candidatus Taylorbacteria bacterium RIFCSPHIGHO2_02_FULL_43_32b</name>
    <dbReference type="NCBI Taxonomy" id="1802306"/>
    <lineage>
        <taxon>Bacteria</taxon>
        <taxon>Candidatus Tayloriibacteriota</taxon>
    </lineage>
</organism>
<dbReference type="Gene3D" id="2.30.30.30">
    <property type="match status" value="1"/>
</dbReference>
<protein>
    <recommendedName>
        <fullName evidence="4 5">Large ribosomal subunit protein uL24</fullName>
    </recommendedName>
</protein>
<dbReference type="GO" id="GO:0003735">
    <property type="term" value="F:structural constituent of ribosome"/>
    <property type="evidence" value="ECO:0007669"/>
    <property type="project" value="InterPro"/>
</dbReference>
<dbReference type="InterPro" id="IPR057264">
    <property type="entry name" value="Ribosomal_uL24_C"/>
</dbReference>
<comment type="caution">
    <text evidence="8">The sequence shown here is derived from an EMBL/GenBank/DDBJ whole genome shotgun (WGS) entry which is preliminary data.</text>
</comment>
<comment type="similarity">
    <text evidence="1 5 6">Belongs to the universal ribosomal protein uL24 family.</text>
</comment>
<gene>
    <name evidence="5" type="primary">rplX</name>
    <name evidence="8" type="ORF">A3C72_04565</name>
</gene>
<keyword evidence="5" id="KW-0694">RNA-binding</keyword>
<dbReference type="InterPro" id="IPR005825">
    <property type="entry name" value="Ribosomal_uL24_CS"/>
</dbReference>
<evidence type="ECO:0000256" key="5">
    <source>
        <dbReference type="HAMAP-Rule" id="MF_01326"/>
    </source>
</evidence>
<name>A0A1G2MJV7_9BACT</name>
<dbReference type="PANTHER" id="PTHR12903">
    <property type="entry name" value="MITOCHONDRIAL RIBOSOMAL PROTEIN L24"/>
    <property type="match status" value="1"/>
</dbReference>
<dbReference type="EMBL" id="MHRK01000038">
    <property type="protein sequence ID" value="OHA23301.1"/>
    <property type="molecule type" value="Genomic_DNA"/>
</dbReference>
<evidence type="ECO:0000256" key="1">
    <source>
        <dbReference type="ARBA" id="ARBA00010618"/>
    </source>
</evidence>
<dbReference type="STRING" id="1802306.A3C72_04565"/>
<dbReference type="SMART" id="SM00739">
    <property type="entry name" value="KOW"/>
    <property type="match status" value="1"/>
</dbReference>